<evidence type="ECO:0000256" key="1">
    <source>
        <dbReference type="ARBA" id="ARBA00022801"/>
    </source>
</evidence>
<dbReference type="InterPro" id="IPR023186">
    <property type="entry name" value="IUNH"/>
</dbReference>
<feature type="domain" description="Inosine/uridine-preferring nucleoside hydrolase" evidence="4">
    <location>
        <begin position="52"/>
        <end position="347"/>
    </location>
</feature>
<dbReference type="GO" id="GO:0008477">
    <property type="term" value="F:purine nucleosidase activity"/>
    <property type="evidence" value="ECO:0007669"/>
    <property type="project" value="TreeGrafter"/>
</dbReference>
<gene>
    <name evidence="5" type="ORF">FF041_11670</name>
</gene>
<evidence type="ECO:0000256" key="2">
    <source>
        <dbReference type="ARBA" id="ARBA00023295"/>
    </source>
</evidence>
<dbReference type="CDD" id="cd02651">
    <property type="entry name" value="nuc_hydro_IU_UC_XIUA"/>
    <property type="match status" value="1"/>
</dbReference>
<dbReference type="Gene3D" id="3.90.245.10">
    <property type="entry name" value="Ribonucleoside hydrolase-like"/>
    <property type="match status" value="1"/>
</dbReference>
<dbReference type="OrthoDB" id="9797882at2"/>
<dbReference type="InterPro" id="IPR001910">
    <property type="entry name" value="Inosine/uridine_hydrolase_dom"/>
</dbReference>
<sequence>MTLPPGRTREVVRYGPCGGHTGSPARRVPPDPAPADARSTVTVPSATVPIPVILDCDPGHDDAFAIMLAAGDPAVDLLAITTVAGNQTLAKTTLNARRICSVAGITGVPVAAGCAQPLVQPLRIADDVHGESGLDGPRFAEPTVDAVPGHAVDLMYRLVMSHPEPVTLVPTGPLTNIALLLTRYPDCAGRIREIVLMGGSTGRGNRTPAAEFNIHVDPEAADIVFHGAAPVTMCGLDVTHQALATPEVLARLTALDSELGRLCVELLTSLAGAYRQLWGFPAPPVHDPVAVARVIDPAAVRCVDAHVAVELHGRYTRGATVVDLQRHPDRTVNAKVGMELDSASFWDRVIAAVGALGERRSPEV</sequence>
<dbReference type="PANTHER" id="PTHR12304:SF4">
    <property type="entry name" value="URIDINE NUCLEOSIDASE"/>
    <property type="match status" value="1"/>
</dbReference>
<dbReference type="AlphaFoldDB" id="A0A646KF66"/>
<dbReference type="GO" id="GO:0005829">
    <property type="term" value="C:cytosol"/>
    <property type="evidence" value="ECO:0007669"/>
    <property type="project" value="TreeGrafter"/>
</dbReference>
<keyword evidence="2" id="KW-0326">Glycosidase</keyword>
<name>A0A646KF66_STRJU</name>
<dbReference type="EMBL" id="VCLA01000102">
    <property type="protein sequence ID" value="MQT00854.1"/>
    <property type="molecule type" value="Genomic_DNA"/>
</dbReference>
<protein>
    <submittedName>
        <fullName evidence="5">Nucleoside hydrolase</fullName>
    </submittedName>
</protein>
<evidence type="ECO:0000256" key="3">
    <source>
        <dbReference type="SAM" id="MobiDB-lite"/>
    </source>
</evidence>
<organism evidence="5 6">
    <name type="scientific">Streptomyces jumonjinensis</name>
    <dbReference type="NCBI Taxonomy" id="1945"/>
    <lineage>
        <taxon>Bacteria</taxon>
        <taxon>Bacillati</taxon>
        <taxon>Actinomycetota</taxon>
        <taxon>Actinomycetes</taxon>
        <taxon>Kitasatosporales</taxon>
        <taxon>Streptomycetaceae</taxon>
        <taxon>Streptomyces</taxon>
    </lineage>
</organism>
<dbReference type="PANTHER" id="PTHR12304">
    <property type="entry name" value="INOSINE-URIDINE PREFERRING NUCLEOSIDE HYDROLASE"/>
    <property type="match status" value="1"/>
</dbReference>
<keyword evidence="1 5" id="KW-0378">Hydrolase</keyword>
<evidence type="ECO:0000313" key="5">
    <source>
        <dbReference type="EMBL" id="MQT00854.1"/>
    </source>
</evidence>
<dbReference type="Pfam" id="PF01156">
    <property type="entry name" value="IU_nuc_hydro"/>
    <property type="match status" value="1"/>
</dbReference>
<dbReference type="InterPro" id="IPR036452">
    <property type="entry name" value="Ribo_hydro-like"/>
</dbReference>
<dbReference type="GO" id="GO:0006152">
    <property type="term" value="P:purine nucleoside catabolic process"/>
    <property type="evidence" value="ECO:0007669"/>
    <property type="project" value="TreeGrafter"/>
</dbReference>
<feature type="region of interest" description="Disordered" evidence="3">
    <location>
        <begin position="1"/>
        <end position="39"/>
    </location>
</feature>
<evidence type="ECO:0000259" key="4">
    <source>
        <dbReference type="Pfam" id="PF01156"/>
    </source>
</evidence>
<proteinExistence type="predicted"/>
<accession>A0A646KF66</accession>
<comment type="caution">
    <text evidence="5">The sequence shown here is derived from an EMBL/GenBank/DDBJ whole genome shotgun (WGS) entry which is preliminary data.</text>
</comment>
<keyword evidence="6" id="KW-1185">Reference proteome</keyword>
<reference evidence="5 6" key="1">
    <citation type="submission" date="2019-05" db="EMBL/GenBank/DDBJ databases">
        <title>Comparative genomics and metabolomics analyses of clavulanic acid producing Streptomyces species provides insight into specialized metabolism and evolution of beta-lactam biosynthetic gene clusters.</title>
        <authorList>
            <person name="Moore M.A."/>
            <person name="Cruz-Morales P."/>
            <person name="Barona Gomez F."/>
            <person name="Kapil T."/>
        </authorList>
    </citation>
    <scope>NUCLEOTIDE SEQUENCE [LARGE SCALE GENOMIC DNA]</scope>
    <source>
        <strain evidence="5 6">NRRL 5741</strain>
    </source>
</reference>
<dbReference type="Proteomes" id="UP000419138">
    <property type="component" value="Unassembled WGS sequence"/>
</dbReference>
<dbReference type="SUPFAM" id="SSF53590">
    <property type="entry name" value="Nucleoside hydrolase"/>
    <property type="match status" value="1"/>
</dbReference>
<evidence type="ECO:0000313" key="6">
    <source>
        <dbReference type="Proteomes" id="UP000419138"/>
    </source>
</evidence>